<dbReference type="PANTHER" id="PTHR46195:SF2">
    <property type="entry name" value="HEAVY METAL-ASSOCIATED ISOPRENYLATED PLANT PROTEIN 7"/>
    <property type="match status" value="1"/>
</dbReference>
<dbReference type="CDD" id="cd00371">
    <property type="entry name" value="HMA"/>
    <property type="match status" value="1"/>
</dbReference>
<feature type="region of interest" description="Disordered" evidence="4">
    <location>
        <begin position="141"/>
        <end position="162"/>
    </location>
</feature>
<sequence>MNRCVLYWQEEKKPEQGTETAAEKPQAKEEKEKVAKAQDGKKGGGGGGERQTKEGGSEEKKREALPPPEEIVMRVFMHCEGCTRKIRHCLKGFEGNDGWVEDVKTDCKACEVVVKGKKAAEYPMKVVERIQRKTGRKVELLTPLTPPKPEKKEVEKKEDEKPKVEEKKAVPLVIAVVLKVHMHCESCAHEMKRRILKMKGFSSSLLFPSLLDIAAPQPNLNYKLSSVISSLLKFLFSSSSVEVFDPQKRGEYVYKQTGKQAAVAKQEPVEKKTEDEKDRSRGGDAAKSEKKAGGAGRGNADGEKKEDKDGGGEKDGKDGSAPPPPTKVVEPVRNELYQNHPMYHPGGGGYADPPQIFSYENPDACCVM</sequence>
<feature type="compositionally biased region" description="Basic and acidic residues" evidence="4">
    <location>
        <begin position="148"/>
        <end position="162"/>
    </location>
</feature>
<feature type="region of interest" description="Disordered" evidence="4">
    <location>
        <begin position="257"/>
        <end position="363"/>
    </location>
</feature>
<feature type="region of interest" description="Disordered" evidence="4">
    <location>
        <begin position="1"/>
        <end position="69"/>
    </location>
</feature>
<evidence type="ECO:0000256" key="3">
    <source>
        <dbReference type="ARBA" id="ARBA00024045"/>
    </source>
</evidence>
<keyword evidence="1" id="KW-0479">Metal-binding</keyword>
<reference evidence="6 7" key="1">
    <citation type="submission" date="2022-12" db="EMBL/GenBank/DDBJ databases">
        <title>Chromosome-scale assembly of the Ensete ventricosum genome.</title>
        <authorList>
            <person name="Dussert Y."/>
            <person name="Stocks J."/>
            <person name="Wendawek A."/>
            <person name="Woldeyes F."/>
            <person name="Nichols R.A."/>
            <person name="Borrell J.S."/>
        </authorList>
    </citation>
    <scope>NUCLEOTIDE SEQUENCE [LARGE SCALE GENOMIC DNA]</scope>
    <source>
        <strain evidence="7">cv. Maze</strain>
        <tissue evidence="6">Seeds</tissue>
    </source>
</reference>
<feature type="domain" description="HMA" evidence="5">
    <location>
        <begin position="68"/>
        <end position="139"/>
    </location>
</feature>
<keyword evidence="7" id="KW-1185">Reference proteome</keyword>
<dbReference type="PROSITE" id="PS50846">
    <property type="entry name" value="HMA_2"/>
    <property type="match status" value="1"/>
</dbReference>
<dbReference type="Proteomes" id="UP001222027">
    <property type="component" value="Unassembled WGS sequence"/>
</dbReference>
<protein>
    <recommendedName>
        <fullName evidence="5">HMA domain-containing protein</fullName>
    </recommendedName>
</protein>
<dbReference type="GO" id="GO:0046872">
    <property type="term" value="F:metal ion binding"/>
    <property type="evidence" value="ECO:0007669"/>
    <property type="project" value="UniProtKB-KW"/>
</dbReference>
<gene>
    <name evidence="6" type="ORF">OPV22_032700</name>
</gene>
<dbReference type="AlphaFoldDB" id="A0AAV8PL98"/>
<evidence type="ECO:0000256" key="2">
    <source>
        <dbReference type="ARBA" id="ARBA00023289"/>
    </source>
</evidence>
<comment type="similarity">
    <text evidence="3">Belongs to the HIPP family.</text>
</comment>
<feature type="compositionally biased region" description="Basic and acidic residues" evidence="4">
    <location>
        <begin position="9"/>
        <end position="42"/>
    </location>
</feature>
<keyword evidence="2" id="KW-0449">Lipoprotein</keyword>
<feature type="compositionally biased region" description="Basic and acidic residues" evidence="4">
    <location>
        <begin position="300"/>
        <end position="318"/>
    </location>
</feature>
<dbReference type="InterPro" id="IPR036163">
    <property type="entry name" value="HMA_dom_sf"/>
</dbReference>
<evidence type="ECO:0000259" key="5">
    <source>
        <dbReference type="PROSITE" id="PS50846"/>
    </source>
</evidence>
<dbReference type="InterPro" id="IPR006121">
    <property type="entry name" value="HMA_dom"/>
</dbReference>
<name>A0AAV8PL98_ENSVE</name>
<evidence type="ECO:0000313" key="6">
    <source>
        <dbReference type="EMBL" id="KAJ8459774.1"/>
    </source>
</evidence>
<dbReference type="Gene3D" id="3.30.70.100">
    <property type="match status" value="2"/>
</dbReference>
<feature type="compositionally biased region" description="Basic and acidic residues" evidence="4">
    <location>
        <begin position="267"/>
        <end position="292"/>
    </location>
</feature>
<dbReference type="PANTHER" id="PTHR46195">
    <property type="entry name" value="HEAVY METAL-ASSOCIATED ISOPRENYLATED PLANT PROTEIN 7"/>
    <property type="match status" value="1"/>
</dbReference>
<organism evidence="6 7">
    <name type="scientific">Ensete ventricosum</name>
    <name type="common">Abyssinian banana</name>
    <name type="synonym">Musa ensete</name>
    <dbReference type="NCBI Taxonomy" id="4639"/>
    <lineage>
        <taxon>Eukaryota</taxon>
        <taxon>Viridiplantae</taxon>
        <taxon>Streptophyta</taxon>
        <taxon>Embryophyta</taxon>
        <taxon>Tracheophyta</taxon>
        <taxon>Spermatophyta</taxon>
        <taxon>Magnoliopsida</taxon>
        <taxon>Liliopsida</taxon>
        <taxon>Zingiberales</taxon>
        <taxon>Musaceae</taxon>
        <taxon>Ensete</taxon>
    </lineage>
</organism>
<comment type="caution">
    <text evidence="6">The sequence shown here is derived from an EMBL/GenBank/DDBJ whole genome shotgun (WGS) entry which is preliminary data.</text>
</comment>
<dbReference type="InterPro" id="IPR044577">
    <property type="entry name" value="HIPP4/7/8/17/18/19"/>
</dbReference>
<evidence type="ECO:0000256" key="4">
    <source>
        <dbReference type="SAM" id="MobiDB-lite"/>
    </source>
</evidence>
<dbReference type="EMBL" id="JAQQAF010000009">
    <property type="protein sequence ID" value="KAJ8459774.1"/>
    <property type="molecule type" value="Genomic_DNA"/>
</dbReference>
<dbReference type="SUPFAM" id="SSF55008">
    <property type="entry name" value="HMA, heavy metal-associated domain"/>
    <property type="match status" value="1"/>
</dbReference>
<evidence type="ECO:0000256" key="1">
    <source>
        <dbReference type="ARBA" id="ARBA00022723"/>
    </source>
</evidence>
<proteinExistence type="inferred from homology"/>
<feature type="compositionally biased region" description="Basic and acidic residues" evidence="4">
    <location>
        <begin position="50"/>
        <end position="64"/>
    </location>
</feature>
<accession>A0AAV8PL98</accession>
<evidence type="ECO:0000313" key="7">
    <source>
        <dbReference type="Proteomes" id="UP001222027"/>
    </source>
</evidence>
<keyword evidence="2" id="KW-0636">Prenylation</keyword>
<dbReference type="Pfam" id="PF00403">
    <property type="entry name" value="HMA"/>
    <property type="match status" value="1"/>
</dbReference>